<name>A0A2P2CGG1_9ZZZZ</name>
<evidence type="ECO:0000313" key="2">
    <source>
        <dbReference type="EMBL" id="CUR61007.1"/>
    </source>
</evidence>
<evidence type="ECO:0000256" key="1">
    <source>
        <dbReference type="SAM" id="MobiDB-lite"/>
    </source>
</evidence>
<protein>
    <submittedName>
        <fullName evidence="2">Uncharacterized protein</fullName>
    </submittedName>
</protein>
<dbReference type="InterPro" id="IPR011990">
    <property type="entry name" value="TPR-like_helical_dom_sf"/>
</dbReference>
<dbReference type="Gene3D" id="1.25.40.10">
    <property type="entry name" value="Tetratricopeptide repeat domain"/>
    <property type="match status" value="1"/>
</dbReference>
<sequence length="1003" mass="107104">MQVALTLVNAGYFPEHPDALEVFQTPPPTFSDDPDSAEDALLWTSRLADEIPADDPNRYIVWARLADQFFDRYRETNRESDAEGAVTLARRAEGAAEDDAARLFTAYGLGRICYGVGLRGGDPDAAAEALRAYRSALDLLPEAGERPAEVAGNLVDAEQQLARIRLTDPEVWARGDGAAGVPSDAPHLSAADRAVEAMRDLDVDGTRKAVTALRAALSRPDWPSVTTYAAALGRLADCELYLFEVAGPPDLLDRALVDARGAHRLLPDDPAYRSRLSKMLRMRGSQRGVLADLQEARQEAEAALADLSPDDPQWPESANIAGMAIRHLAGHRVLPVGELDRGIDLHRRAVVESERRDGSPSVVYLANYASALLVRAQLLQDPTDADTSLELLEEAVRLGGLGVPGGQIILSNIAMAATIKSDLGDADSLVEGLALCKRVLETLPEDYRFRVLPLMSLARLSWARWHLASETEDLDRAVGASLEGLSLAGQSNVLAPLALLACQSLATRYARRHDAEDATRCRWVAQRARDLLGDDDLVGDLEDIVAQLDDYAASWDAQEGVRREAATLAPLVAAREGAWTTSGLRLLDLMTLRAYPGGRRETLDERVRIARVLVANTRGADLVQAHARLALALVETFDRDADASLLDEATRLVQDAVPPEADAGSASATMLGARVAVLGAAAVAAGDRRLLVEAAGLLEDHGPAASVLPAVVGEARLALARASTTLATAGDPGGLAFSLHQLERVDDLLKGLSGPRDVALLELAHSLDLELATTYRLRFEAHRHVEDLDLAVWYGNRASSATGAIAHLIRFDVLGDRADLHAGIEGLQSSVEAGTDPDDALAGDLAELAQALGNRAGLDGSSRDLSMALEHADRAIAMASKGSEAGVFARGVRASLLTRSVQAGADPDRGPGRGGCRRPADPPRPHRPADQPEQSPPLPRDRGRGPVGRRPDALGGGGEGAGGAFPRAGRRRLPRPGRGRDGMAALRRAHRHPRDRRDRGPTP</sequence>
<gene>
    <name evidence="2" type="ORF">NOCA1240110</name>
</gene>
<proteinExistence type="predicted"/>
<dbReference type="EMBL" id="CZKB01000017">
    <property type="protein sequence ID" value="CUR61007.1"/>
    <property type="molecule type" value="Genomic_DNA"/>
</dbReference>
<feature type="compositionally biased region" description="Basic and acidic residues" evidence="1">
    <location>
        <begin position="918"/>
        <end position="930"/>
    </location>
</feature>
<feature type="region of interest" description="Disordered" evidence="1">
    <location>
        <begin position="899"/>
        <end position="1003"/>
    </location>
</feature>
<feature type="compositionally biased region" description="Basic and acidic residues" evidence="1">
    <location>
        <begin position="939"/>
        <end position="952"/>
    </location>
</feature>
<reference evidence="2" key="1">
    <citation type="submission" date="2015-08" db="EMBL/GenBank/DDBJ databases">
        <authorList>
            <person name="Babu N.S."/>
            <person name="Beckwith C.J."/>
            <person name="Beseler K.G."/>
            <person name="Brison A."/>
            <person name="Carone J.V."/>
            <person name="Caskin T.P."/>
            <person name="Diamond M."/>
            <person name="Durham M.E."/>
            <person name="Foxe J.M."/>
            <person name="Go M."/>
            <person name="Henderson B.A."/>
            <person name="Jones I.B."/>
            <person name="McGettigan J.A."/>
            <person name="Micheletti S.J."/>
            <person name="Nasrallah M.E."/>
            <person name="Ortiz D."/>
            <person name="Piller C.R."/>
            <person name="Privatt S.R."/>
            <person name="Schneider S.L."/>
            <person name="Sharp S."/>
            <person name="Smith T.C."/>
            <person name="Stanton J.D."/>
            <person name="Ullery H.E."/>
            <person name="Wilson R.J."/>
            <person name="Serrano M.G."/>
            <person name="Buck G."/>
            <person name="Lee V."/>
            <person name="Wang Y."/>
            <person name="Carvalho R."/>
            <person name="Voegtly L."/>
            <person name="Shi R."/>
            <person name="Duckworth R."/>
            <person name="Johnson A."/>
            <person name="Loviza R."/>
            <person name="Walstead R."/>
            <person name="Shah Z."/>
            <person name="Kiflezghi M."/>
            <person name="Wade K."/>
            <person name="Ball S.L."/>
            <person name="Bradley K.W."/>
            <person name="Asai D.J."/>
            <person name="Bowman C.A."/>
            <person name="Russell D.A."/>
            <person name="Pope W.H."/>
            <person name="Jacobs-Sera D."/>
            <person name="Hendrix R.W."/>
            <person name="Hatfull G.F."/>
        </authorList>
    </citation>
    <scope>NUCLEOTIDE SEQUENCE</scope>
</reference>
<dbReference type="AlphaFoldDB" id="A0A2P2CGG1"/>
<accession>A0A2P2CGG1</accession>
<organism evidence="2">
    <name type="scientific">metagenome</name>
    <dbReference type="NCBI Taxonomy" id="256318"/>
    <lineage>
        <taxon>unclassified sequences</taxon>
        <taxon>metagenomes</taxon>
    </lineage>
</organism>
<feature type="compositionally biased region" description="Gly residues" evidence="1">
    <location>
        <begin position="954"/>
        <end position="963"/>
    </location>
</feature>
<feature type="compositionally biased region" description="Basic residues" evidence="1">
    <location>
        <begin position="968"/>
        <end position="977"/>
    </location>
</feature>